<accession>G7VF10</accession>
<dbReference type="NCBIfam" id="TIGR00231">
    <property type="entry name" value="small_GTP"/>
    <property type="match status" value="1"/>
</dbReference>
<evidence type="ECO:0000256" key="7">
    <source>
        <dbReference type="ARBA" id="ARBA00024852"/>
    </source>
</evidence>
<dbReference type="SUPFAM" id="SSF52540">
    <property type="entry name" value="P-loop containing nucleoside triphosphate hydrolases"/>
    <property type="match status" value="1"/>
</dbReference>
<dbReference type="GO" id="GO:0003743">
    <property type="term" value="F:translation initiation factor activity"/>
    <property type="evidence" value="ECO:0007669"/>
    <property type="project" value="UniProtKB-UniRule"/>
</dbReference>
<dbReference type="GO" id="GO:0005525">
    <property type="term" value="F:GTP binding"/>
    <property type="evidence" value="ECO:0007669"/>
    <property type="project" value="UniProtKB-KW"/>
</dbReference>
<dbReference type="Proteomes" id="UP000005867">
    <property type="component" value="Chromosome"/>
</dbReference>
<dbReference type="Pfam" id="PF00009">
    <property type="entry name" value="GTP_EFTU"/>
    <property type="match status" value="1"/>
</dbReference>
<reference evidence="11 12" key="1">
    <citation type="journal article" date="2012" name="J. Bacteriol.">
        <title>Complete genome sequence of strain 1860, a crenarchaeon of the genus pyrobaculum able to grow with various electron acceptors.</title>
        <authorList>
            <person name="Mardanov A.V."/>
            <person name="Gumerov V.M."/>
            <person name="Slobodkina G.B."/>
            <person name="Beletsky A.V."/>
            <person name="Bonch-Osmolovskaya E.A."/>
            <person name="Ravin N.V."/>
            <person name="Skryabin K.G."/>
        </authorList>
    </citation>
    <scope>NUCLEOTIDE SEQUENCE [LARGE SCALE GENOMIC DNA]</scope>
    <source>
        <strain evidence="11 12">1860</strain>
    </source>
</reference>
<dbReference type="InterPro" id="IPR009000">
    <property type="entry name" value="Transl_B-barrel_sf"/>
</dbReference>
<keyword evidence="12" id="KW-1185">Reference proteome</keyword>
<evidence type="ECO:0000256" key="2">
    <source>
        <dbReference type="ARBA" id="ARBA00020166"/>
    </source>
</evidence>
<dbReference type="InterPro" id="IPR027417">
    <property type="entry name" value="P-loop_NTPase"/>
</dbReference>
<name>G7VF10_9CREN</name>
<evidence type="ECO:0000256" key="1">
    <source>
        <dbReference type="ARBA" id="ARBA00007733"/>
    </source>
</evidence>
<organism evidence="11 12">
    <name type="scientific">Pyrobaculum ferrireducens</name>
    <dbReference type="NCBI Taxonomy" id="1104324"/>
    <lineage>
        <taxon>Archaea</taxon>
        <taxon>Thermoproteota</taxon>
        <taxon>Thermoprotei</taxon>
        <taxon>Thermoproteales</taxon>
        <taxon>Thermoproteaceae</taxon>
        <taxon>Pyrobaculum</taxon>
    </lineage>
</organism>
<dbReference type="InterPro" id="IPR029459">
    <property type="entry name" value="EFTU-type"/>
</dbReference>
<dbReference type="KEGG" id="pyr:P186_2799"/>
<feature type="binding site" evidence="8">
    <location>
        <begin position="134"/>
        <end position="137"/>
    </location>
    <ligand>
        <name>GTP</name>
        <dbReference type="ChEBI" id="CHEBI:37565"/>
    </ligand>
</feature>
<evidence type="ECO:0000313" key="11">
    <source>
        <dbReference type="EMBL" id="AET34175.1"/>
    </source>
</evidence>
<evidence type="ECO:0000256" key="9">
    <source>
        <dbReference type="RuleBase" id="RU000644"/>
    </source>
</evidence>
<dbReference type="Pfam" id="PF11987">
    <property type="entry name" value="IF-2"/>
    <property type="match status" value="1"/>
</dbReference>
<dbReference type="FunFam" id="3.40.50.10050:FF:000001">
    <property type="entry name" value="Translation initiation factor IF-2"/>
    <property type="match status" value="1"/>
</dbReference>
<evidence type="ECO:0000256" key="6">
    <source>
        <dbReference type="ARBA" id="ARBA00023134"/>
    </source>
</evidence>
<dbReference type="STRING" id="1104324.P186_2799"/>
<dbReference type="PROSITE" id="PS51722">
    <property type="entry name" value="G_TR_2"/>
    <property type="match status" value="1"/>
</dbReference>
<dbReference type="PANTHER" id="PTHR43381">
    <property type="entry name" value="TRANSLATION INITIATION FACTOR IF-2-RELATED"/>
    <property type="match status" value="1"/>
</dbReference>
<feature type="domain" description="Tr-type G" evidence="10">
    <location>
        <begin position="5"/>
        <end position="226"/>
    </location>
</feature>
<dbReference type="InterPro" id="IPR036925">
    <property type="entry name" value="TIF_IF2_dom3_sf"/>
</dbReference>
<dbReference type="FunFam" id="3.40.50.300:FF:000112">
    <property type="entry name" value="Eukaryotic translation initiation factor 5B"/>
    <property type="match status" value="1"/>
</dbReference>
<proteinExistence type="inferred from homology"/>
<feature type="binding site" evidence="8">
    <location>
        <begin position="14"/>
        <end position="21"/>
    </location>
    <ligand>
        <name>GTP</name>
        <dbReference type="ChEBI" id="CHEBI:37565"/>
    </ligand>
</feature>
<dbReference type="CDD" id="cd16266">
    <property type="entry name" value="IF2_aeIF5B_IV"/>
    <property type="match status" value="1"/>
</dbReference>
<gene>
    <name evidence="8" type="primary">infB</name>
    <name evidence="11" type="ORF">P186_2799</name>
</gene>
<dbReference type="NCBIfam" id="NF003078">
    <property type="entry name" value="PRK04004.1"/>
    <property type="match status" value="1"/>
</dbReference>
<dbReference type="GO" id="GO:0003924">
    <property type="term" value="F:GTPase activity"/>
    <property type="evidence" value="ECO:0007669"/>
    <property type="project" value="UniProtKB-UniRule"/>
</dbReference>
<dbReference type="HOGENOM" id="CLU_002656_3_3_2"/>
<comment type="function">
    <text evidence="7 8 9">Function in general translation initiation by promoting the binding of the formylmethionine-tRNA to ribosomes. Seems to function along with eIF-2.</text>
</comment>
<evidence type="ECO:0000256" key="8">
    <source>
        <dbReference type="HAMAP-Rule" id="MF_00100"/>
    </source>
</evidence>
<dbReference type="PRINTS" id="PR00315">
    <property type="entry name" value="ELONGATNFCT"/>
</dbReference>
<dbReference type="InterPro" id="IPR000795">
    <property type="entry name" value="T_Tr_GTP-bd_dom"/>
</dbReference>
<dbReference type="InterPro" id="IPR005225">
    <property type="entry name" value="Small_GTP-bd"/>
</dbReference>
<keyword evidence="5 8" id="KW-0648">Protein biosynthesis</keyword>
<keyword evidence="3 8" id="KW-0396">Initiation factor</keyword>
<dbReference type="GO" id="GO:0005737">
    <property type="term" value="C:cytoplasm"/>
    <property type="evidence" value="ECO:0007669"/>
    <property type="project" value="TreeGrafter"/>
</dbReference>
<dbReference type="CDD" id="cd03703">
    <property type="entry name" value="aeIF5B_II"/>
    <property type="match status" value="1"/>
</dbReference>
<dbReference type="Gene3D" id="2.40.30.10">
    <property type="entry name" value="Translation factors"/>
    <property type="match status" value="2"/>
</dbReference>
<feature type="binding site" evidence="8">
    <location>
        <begin position="80"/>
        <end position="84"/>
    </location>
    <ligand>
        <name>GTP</name>
        <dbReference type="ChEBI" id="CHEBI:37565"/>
    </ligand>
</feature>
<dbReference type="CDD" id="cd01887">
    <property type="entry name" value="IF2_eIF5B"/>
    <property type="match status" value="1"/>
</dbReference>
<sequence>MAMSVRSPFVVVMGHVDVGKTLLLDKIRGTSVAYREPGMITQHIGMSLVPWPAVERFAGPLVDRLKLRGRIWVPGFLFIDTPGHAAFSNLRKRGGSVADLAVLVVDITSGLEDQGAESLKLIQSRGVPFVIAANKLDRIYGWRSVENRPFLFAVEEQEWHAVATLEERIGKLIDELSRFGIEADRYDRVRDFSRQVPIVPTSAVTGEGIADLLVVLAGVSQRFIPRERLQVADGPARGVVMEVKEEKGLGVVADAIIYDGRIRKGDVVVTAGLDGPREARVRMLVMPKPLEEMRDPEDRYMAVEEVRAAAGVRIVADGLEGVVAGAPIYAVWDPQAIPHVQKQIKEEIAEIKIESDREGVIVRADTFGTLESTILFLRQQGVPVRKADVGPPTHKDVVEAVLSRRRNPAFGVILAFNVKVPPDVEKEAASSGVKIIKGEILYRIFDEYIKWSHEVKTKTVEQILSQLTRPAKIQLLPGYVFRRSDPAIVGVKVLAGTLKPGVTLVKDGREVGRVMQIQKQGKPVNEAVAGDEVAISIQGDVIVGRQIKEGDVLYVYIPDEQARQWLFQYKQHLREDEIKALEEYLKARRRGSG</sequence>
<evidence type="ECO:0000256" key="5">
    <source>
        <dbReference type="ARBA" id="ARBA00022917"/>
    </source>
</evidence>
<dbReference type="PANTHER" id="PTHR43381:SF4">
    <property type="entry name" value="EUKARYOTIC TRANSLATION INITIATION FACTOR 5B"/>
    <property type="match status" value="1"/>
</dbReference>
<keyword evidence="6 8" id="KW-0342">GTP-binding</keyword>
<dbReference type="InterPro" id="IPR015760">
    <property type="entry name" value="TIF_IF2"/>
</dbReference>
<keyword evidence="4 8" id="KW-0547">Nucleotide-binding</keyword>
<comment type="similarity">
    <text evidence="1 8 9">Belongs to the TRAFAC class translation factor GTPase superfamily. Classic translation factor GTPase family. IF-2 subfamily.</text>
</comment>
<protein>
    <recommendedName>
        <fullName evidence="2 8">Probable translation initiation factor IF-2</fullName>
    </recommendedName>
</protein>
<evidence type="ECO:0000259" key="10">
    <source>
        <dbReference type="PROSITE" id="PS51722"/>
    </source>
</evidence>
<dbReference type="AlphaFoldDB" id="G7VF10"/>
<dbReference type="eggNOG" id="arCOG01560">
    <property type="taxonomic scope" value="Archaea"/>
</dbReference>
<dbReference type="Gene3D" id="3.40.50.10050">
    <property type="entry name" value="Translation initiation factor IF- 2, domain 3"/>
    <property type="match status" value="1"/>
</dbReference>
<dbReference type="EMBL" id="CP003098">
    <property type="protein sequence ID" value="AET34175.1"/>
    <property type="molecule type" value="Genomic_DNA"/>
</dbReference>
<dbReference type="NCBIfam" id="TIGR00491">
    <property type="entry name" value="aIF-2"/>
    <property type="match status" value="1"/>
</dbReference>
<evidence type="ECO:0000313" key="12">
    <source>
        <dbReference type="Proteomes" id="UP000005867"/>
    </source>
</evidence>
<dbReference type="InterPro" id="IPR023115">
    <property type="entry name" value="TIF_IF2_dom3"/>
</dbReference>
<dbReference type="InterPro" id="IPR004544">
    <property type="entry name" value="TF_aIF-2_arc"/>
</dbReference>
<evidence type="ECO:0000256" key="3">
    <source>
        <dbReference type="ARBA" id="ARBA00022540"/>
    </source>
</evidence>
<dbReference type="SUPFAM" id="SSF52156">
    <property type="entry name" value="Initiation factor IF2/eIF5b, domain 3"/>
    <property type="match status" value="1"/>
</dbReference>
<evidence type="ECO:0000256" key="4">
    <source>
        <dbReference type="ARBA" id="ARBA00022741"/>
    </source>
</evidence>
<dbReference type="Pfam" id="PF14578">
    <property type="entry name" value="GTP_EFTU_D4"/>
    <property type="match status" value="1"/>
</dbReference>
<dbReference type="Gene3D" id="3.40.50.300">
    <property type="entry name" value="P-loop containing nucleotide triphosphate hydrolases"/>
    <property type="match status" value="1"/>
</dbReference>
<dbReference type="HAMAP" id="MF_00100_A">
    <property type="entry name" value="IF_2_A"/>
    <property type="match status" value="1"/>
</dbReference>
<dbReference type="SUPFAM" id="SSF50447">
    <property type="entry name" value="Translation proteins"/>
    <property type="match status" value="1"/>
</dbReference>